<evidence type="ECO:0000256" key="1">
    <source>
        <dbReference type="SAM" id="Phobius"/>
    </source>
</evidence>
<evidence type="ECO:0000313" key="3">
    <source>
        <dbReference type="Proteomes" id="UP000422736"/>
    </source>
</evidence>
<reference evidence="2 3" key="2">
    <citation type="submission" date="2019-11" db="EMBL/GenBank/DDBJ databases">
        <authorList>
            <person name="Lu H."/>
        </authorList>
    </citation>
    <scope>NUCLEOTIDE SEQUENCE [LARGE SCALE GENOMIC DNA]</scope>
    <source>
        <strain evidence="2 3">FIM1</strain>
    </source>
</reference>
<keyword evidence="1" id="KW-1133">Transmembrane helix</keyword>
<sequence length="162" mass="18257">MNYMGGLASPRPPLSLPFSVLVLFYFFLSGLPRAYSTKRKKRRYPLASVRDLRLERRVLGPPPGSPRFSRFPLSHRALPLPLPVPFPLPLIPSRRNTQTLKAKSLFCGGSGVAELSCYPQSTIDNPIHPQATTTAHIHSVCTLGSKEREKTDQRRPLRYYLC</sequence>
<feature type="transmembrane region" description="Helical" evidence="1">
    <location>
        <begin position="14"/>
        <end position="35"/>
    </location>
</feature>
<accession>A0ABX6ETE5</accession>
<proteinExistence type="predicted"/>
<reference evidence="2 3" key="1">
    <citation type="submission" date="2016-03" db="EMBL/GenBank/DDBJ databases">
        <title>How can Kluyveromyces marxianus grow so fast - potential evolutionary course in Saccharomyces Complex revealed by comparative genomics.</title>
        <authorList>
            <person name="Mo W."/>
            <person name="Lu W."/>
            <person name="Yang X."/>
            <person name="Qi J."/>
            <person name="Lv H."/>
        </authorList>
    </citation>
    <scope>NUCLEOTIDE SEQUENCE [LARGE SCALE GENOMIC DNA]</scope>
    <source>
        <strain evidence="2 3">FIM1</strain>
    </source>
</reference>
<protein>
    <submittedName>
        <fullName evidence="2">Uncharacterized protein</fullName>
    </submittedName>
</protein>
<keyword evidence="1" id="KW-0812">Transmembrane</keyword>
<organism evidence="2 3">
    <name type="scientific">Kluyveromyces marxianus</name>
    <name type="common">Yeast</name>
    <name type="synonym">Candida kefyr</name>
    <dbReference type="NCBI Taxonomy" id="4911"/>
    <lineage>
        <taxon>Eukaryota</taxon>
        <taxon>Fungi</taxon>
        <taxon>Dikarya</taxon>
        <taxon>Ascomycota</taxon>
        <taxon>Saccharomycotina</taxon>
        <taxon>Saccharomycetes</taxon>
        <taxon>Saccharomycetales</taxon>
        <taxon>Saccharomycetaceae</taxon>
        <taxon>Kluyveromyces</taxon>
    </lineage>
</organism>
<evidence type="ECO:0000313" key="2">
    <source>
        <dbReference type="EMBL" id="QGN15585.1"/>
    </source>
</evidence>
<keyword evidence="1" id="KW-0472">Membrane</keyword>
<keyword evidence="3" id="KW-1185">Reference proteome</keyword>
<gene>
    <name evidence="2" type="ORF">FIM1_2277</name>
</gene>
<dbReference type="EMBL" id="CP015056">
    <property type="protein sequence ID" value="QGN15585.1"/>
    <property type="molecule type" value="Genomic_DNA"/>
</dbReference>
<name>A0ABX6ETE5_KLUMA</name>
<dbReference type="Proteomes" id="UP000422736">
    <property type="component" value="Chromosome 3"/>
</dbReference>